<dbReference type="Pfam" id="PF00528">
    <property type="entry name" value="BPD_transp_1"/>
    <property type="match status" value="1"/>
</dbReference>
<keyword evidence="7 9" id="KW-1133">Transmembrane helix</keyword>
<proteinExistence type="inferred from homology"/>
<feature type="transmembrane region" description="Helical" evidence="9">
    <location>
        <begin position="86"/>
        <end position="106"/>
    </location>
</feature>
<sequence>MDRSDARGRRRRVVTAEPVKAAVPGGLSRRRRRQLSLGGQYGLFALVVIVVVLLADWGTLRLNFANWEVAKSLFPDVITVGLRNTAVYTATGFGLGLVLGLVIALMRLSSVAPYRWFAAAFIEVFRGLPLLLIFIFISVGVPLAFGTTVPGGAVGQTALALGLAAGAYMAETIRAGIEAVPKGQTEAARSLGMSHARAMRSIVIPQAFRIVIPPLTNQLVLLCKDSSLVLFLGITLEQRELTKFGRDLAGQVGNTTPIIVAGICYLIITIPLSLLARRLEARQRRGQR</sequence>
<dbReference type="GO" id="GO:0043190">
    <property type="term" value="C:ATP-binding cassette (ABC) transporter complex"/>
    <property type="evidence" value="ECO:0007669"/>
    <property type="project" value="InterPro"/>
</dbReference>
<keyword evidence="3 9" id="KW-0813">Transport</keyword>
<comment type="subcellular location">
    <subcellularLocation>
        <location evidence="1 9">Cell membrane</location>
        <topology evidence="1 9">Multi-pass membrane protein</topology>
    </subcellularLocation>
</comment>
<evidence type="ECO:0000256" key="5">
    <source>
        <dbReference type="ARBA" id="ARBA00022692"/>
    </source>
</evidence>
<feature type="transmembrane region" description="Helical" evidence="9">
    <location>
        <begin position="35"/>
        <end position="55"/>
    </location>
</feature>
<dbReference type="InterPro" id="IPR043429">
    <property type="entry name" value="ArtM/GltK/GlnP/TcyL/YhdX-like"/>
</dbReference>
<evidence type="ECO:0000313" key="11">
    <source>
        <dbReference type="EMBL" id="TMR29742.1"/>
    </source>
</evidence>
<organism evidence="11 12">
    <name type="scientific">Actinomadura geliboluensis</name>
    <dbReference type="NCBI Taxonomy" id="882440"/>
    <lineage>
        <taxon>Bacteria</taxon>
        <taxon>Bacillati</taxon>
        <taxon>Actinomycetota</taxon>
        <taxon>Actinomycetes</taxon>
        <taxon>Streptosporangiales</taxon>
        <taxon>Thermomonosporaceae</taxon>
        <taxon>Actinomadura</taxon>
    </lineage>
</organism>
<keyword evidence="4" id="KW-1003">Cell membrane</keyword>
<dbReference type="InterPro" id="IPR000515">
    <property type="entry name" value="MetI-like"/>
</dbReference>
<comment type="caution">
    <text evidence="11">The sequence shown here is derived from an EMBL/GenBank/DDBJ whole genome shotgun (WGS) entry which is preliminary data.</text>
</comment>
<evidence type="ECO:0000256" key="3">
    <source>
        <dbReference type="ARBA" id="ARBA00022448"/>
    </source>
</evidence>
<keyword evidence="5 9" id="KW-0812">Transmembrane</keyword>
<evidence type="ECO:0000313" key="12">
    <source>
        <dbReference type="Proteomes" id="UP000305238"/>
    </source>
</evidence>
<dbReference type="GO" id="GO:0022857">
    <property type="term" value="F:transmembrane transporter activity"/>
    <property type="evidence" value="ECO:0007669"/>
    <property type="project" value="InterPro"/>
</dbReference>
<evidence type="ECO:0000256" key="1">
    <source>
        <dbReference type="ARBA" id="ARBA00004651"/>
    </source>
</evidence>
<evidence type="ECO:0000256" key="6">
    <source>
        <dbReference type="ARBA" id="ARBA00022970"/>
    </source>
</evidence>
<evidence type="ECO:0000256" key="7">
    <source>
        <dbReference type="ARBA" id="ARBA00022989"/>
    </source>
</evidence>
<keyword evidence="6" id="KW-0029">Amino-acid transport</keyword>
<evidence type="ECO:0000256" key="2">
    <source>
        <dbReference type="ARBA" id="ARBA00010072"/>
    </source>
</evidence>
<dbReference type="Gene3D" id="1.10.3720.10">
    <property type="entry name" value="MetI-like"/>
    <property type="match status" value="1"/>
</dbReference>
<keyword evidence="8 9" id="KW-0472">Membrane</keyword>
<dbReference type="RefSeq" id="WP_138640760.1">
    <property type="nucleotide sequence ID" value="NZ_JASWDG010000085.1"/>
</dbReference>
<dbReference type="AlphaFoldDB" id="A0A5S4GA54"/>
<dbReference type="OrthoDB" id="9814902at2"/>
<gene>
    <name evidence="11" type="ORF">ETD96_34975</name>
</gene>
<dbReference type="PANTHER" id="PTHR30614:SF20">
    <property type="entry name" value="GLUTAMINE TRANSPORT SYSTEM PERMEASE PROTEIN GLNP"/>
    <property type="match status" value="1"/>
</dbReference>
<feature type="transmembrane region" description="Helical" evidence="9">
    <location>
        <begin position="127"/>
        <end position="145"/>
    </location>
</feature>
<feature type="transmembrane region" description="Helical" evidence="9">
    <location>
        <begin position="256"/>
        <end position="276"/>
    </location>
</feature>
<dbReference type="InterPro" id="IPR010065">
    <property type="entry name" value="AA_ABC_transptr_permease_3TM"/>
</dbReference>
<dbReference type="GO" id="GO:0006865">
    <property type="term" value="P:amino acid transport"/>
    <property type="evidence" value="ECO:0007669"/>
    <property type="project" value="UniProtKB-KW"/>
</dbReference>
<dbReference type="PROSITE" id="PS50928">
    <property type="entry name" value="ABC_TM1"/>
    <property type="match status" value="1"/>
</dbReference>
<dbReference type="EMBL" id="VCKZ01000369">
    <property type="protein sequence ID" value="TMR29742.1"/>
    <property type="molecule type" value="Genomic_DNA"/>
</dbReference>
<dbReference type="CDD" id="cd06261">
    <property type="entry name" value="TM_PBP2"/>
    <property type="match status" value="1"/>
</dbReference>
<evidence type="ECO:0000256" key="9">
    <source>
        <dbReference type="RuleBase" id="RU363032"/>
    </source>
</evidence>
<dbReference type="NCBIfam" id="TIGR01726">
    <property type="entry name" value="HEQRo_perm_3TM"/>
    <property type="match status" value="1"/>
</dbReference>
<reference evidence="11 12" key="1">
    <citation type="submission" date="2019-05" db="EMBL/GenBank/DDBJ databases">
        <title>Draft genome sequence of Actinomadura geliboluensis A8036.</title>
        <authorList>
            <person name="Saricaoglu S."/>
            <person name="Isik K."/>
        </authorList>
    </citation>
    <scope>NUCLEOTIDE SEQUENCE [LARGE SCALE GENOMIC DNA]</scope>
    <source>
        <strain evidence="11 12">A8036</strain>
    </source>
</reference>
<comment type="similarity">
    <text evidence="2">Belongs to the binding-protein-dependent transport system permease family. HisMQ subfamily.</text>
</comment>
<dbReference type="SUPFAM" id="SSF161098">
    <property type="entry name" value="MetI-like"/>
    <property type="match status" value="1"/>
</dbReference>
<accession>A0A5S4GA54</accession>
<keyword evidence="12" id="KW-1185">Reference proteome</keyword>
<protein>
    <submittedName>
        <fullName evidence="11">Amino acid ABC transporter permease</fullName>
    </submittedName>
</protein>
<name>A0A5S4GA54_9ACTN</name>
<dbReference type="InterPro" id="IPR035906">
    <property type="entry name" value="MetI-like_sf"/>
</dbReference>
<evidence type="ECO:0000259" key="10">
    <source>
        <dbReference type="PROSITE" id="PS50928"/>
    </source>
</evidence>
<dbReference type="Proteomes" id="UP000305238">
    <property type="component" value="Unassembled WGS sequence"/>
</dbReference>
<feature type="domain" description="ABC transmembrane type-1" evidence="10">
    <location>
        <begin position="82"/>
        <end position="276"/>
    </location>
</feature>
<evidence type="ECO:0000256" key="8">
    <source>
        <dbReference type="ARBA" id="ARBA00023136"/>
    </source>
</evidence>
<dbReference type="PANTHER" id="PTHR30614">
    <property type="entry name" value="MEMBRANE COMPONENT OF AMINO ACID ABC TRANSPORTER"/>
    <property type="match status" value="1"/>
</dbReference>
<evidence type="ECO:0000256" key="4">
    <source>
        <dbReference type="ARBA" id="ARBA00022475"/>
    </source>
</evidence>